<protein>
    <recommendedName>
        <fullName evidence="1">Mu-like prophage FluMu N-terminal domain-containing protein</fullName>
    </recommendedName>
</protein>
<organism evidence="2 3">
    <name type="scientific">Motilimonas cestriensis</name>
    <dbReference type="NCBI Taxonomy" id="2742685"/>
    <lineage>
        <taxon>Bacteria</taxon>
        <taxon>Pseudomonadati</taxon>
        <taxon>Pseudomonadota</taxon>
        <taxon>Gammaproteobacteria</taxon>
        <taxon>Alteromonadales</taxon>
        <taxon>Alteromonadales genera incertae sedis</taxon>
        <taxon>Motilimonas</taxon>
    </lineage>
</organism>
<sequence length="169" mass="17708">MDKTKGIAGVSGSLRIFNTAHSGYRRAGLVLAKGENLLQADQLSEAQLAQLQSDQRLSLEPISNESAIVNANPQGAMDDAPLGLAHSDVLKLAGCPDELAPIVALIAVVDADGSLVLTSANKPDIKALEALGLEDLDGEQVPLNISAAQRDAAWEWYQANQASPVTAQE</sequence>
<reference evidence="2 3" key="1">
    <citation type="journal article" date="2022" name="Environ. Microbiol. Rep.">
        <title>Eco-phylogenetic analyses reveal divergent evolution of vitamin B12 metabolism in the marine bacterial family 'Psychromonadaceae'.</title>
        <authorList>
            <person name="Jin X."/>
            <person name="Yang Y."/>
            <person name="Cao H."/>
            <person name="Gao B."/>
            <person name="Zhao Z."/>
        </authorList>
    </citation>
    <scope>NUCLEOTIDE SEQUENCE [LARGE SCALE GENOMIC DNA]</scope>
    <source>
        <strain evidence="2 3">MKS20</strain>
    </source>
</reference>
<evidence type="ECO:0000313" key="3">
    <source>
        <dbReference type="Proteomes" id="UP001201273"/>
    </source>
</evidence>
<dbReference type="Gene3D" id="3.40.5.80">
    <property type="match status" value="1"/>
</dbReference>
<dbReference type="EMBL" id="JAIMJA010000005">
    <property type="protein sequence ID" value="MCE2594409.1"/>
    <property type="molecule type" value="Genomic_DNA"/>
</dbReference>
<comment type="caution">
    <text evidence="2">The sequence shown here is derived from an EMBL/GenBank/DDBJ whole genome shotgun (WGS) entry which is preliminary data.</text>
</comment>
<proteinExistence type="predicted"/>
<feature type="domain" description="Mu-like prophage FluMu N-terminal" evidence="1">
    <location>
        <begin position="16"/>
        <end position="63"/>
    </location>
</feature>
<dbReference type="InterPro" id="IPR041227">
    <property type="entry name" value="FluMu_N"/>
</dbReference>
<dbReference type="RefSeq" id="WP_233051949.1">
    <property type="nucleotide sequence ID" value="NZ_JAIMJA010000005.1"/>
</dbReference>
<evidence type="ECO:0000259" key="1">
    <source>
        <dbReference type="Pfam" id="PF17891"/>
    </source>
</evidence>
<dbReference type="Proteomes" id="UP001201273">
    <property type="component" value="Unassembled WGS sequence"/>
</dbReference>
<name>A0ABS8W9D4_9GAMM</name>
<evidence type="ECO:0000313" key="2">
    <source>
        <dbReference type="EMBL" id="MCE2594409.1"/>
    </source>
</evidence>
<keyword evidence="3" id="KW-1185">Reference proteome</keyword>
<dbReference type="SUPFAM" id="SSF160059">
    <property type="entry name" value="PriA/YqbF domain"/>
    <property type="match status" value="1"/>
</dbReference>
<dbReference type="Pfam" id="PF17891">
    <property type="entry name" value="FluMu_N"/>
    <property type="match status" value="1"/>
</dbReference>
<accession>A0ABS8W9D4</accession>
<gene>
    <name evidence="2" type="ORF">K6Y31_06240</name>
</gene>